<protein>
    <recommendedName>
        <fullName evidence="4">RRM domain-containing protein</fullName>
    </recommendedName>
</protein>
<gene>
    <name evidence="5" type="ORF">GGI19_006293</name>
</gene>
<feature type="compositionally biased region" description="Basic residues" evidence="3">
    <location>
        <begin position="43"/>
        <end position="53"/>
    </location>
</feature>
<feature type="region of interest" description="Disordered" evidence="3">
    <location>
        <begin position="156"/>
        <end position="262"/>
    </location>
</feature>
<dbReference type="InterPro" id="IPR000504">
    <property type="entry name" value="RRM_dom"/>
</dbReference>
<dbReference type="GO" id="GO:0019843">
    <property type="term" value="F:rRNA binding"/>
    <property type="evidence" value="ECO:0007669"/>
    <property type="project" value="TreeGrafter"/>
</dbReference>
<feature type="compositionally biased region" description="Low complexity" evidence="3">
    <location>
        <begin position="201"/>
        <end position="221"/>
    </location>
</feature>
<dbReference type="InterPro" id="IPR012677">
    <property type="entry name" value="Nucleotide-bd_a/b_plait_sf"/>
</dbReference>
<feature type="domain" description="RRM" evidence="4">
    <location>
        <begin position="84"/>
        <end position="160"/>
    </location>
</feature>
<evidence type="ECO:0000313" key="5">
    <source>
        <dbReference type="EMBL" id="KAJ2748040.1"/>
    </source>
</evidence>
<dbReference type="InterPro" id="IPR035979">
    <property type="entry name" value="RBD_domain_sf"/>
</dbReference>
<dbReference type="GO" id="GO:0005730">
    <property type="term" value="C:nucleolus"/>
    <property type="evidence" value="ECO:0007669"/>
    <property type="project" value="TreeGrafter"/>
</dbReference>
<feature type="compositionally biased region" description="Basic and acidic residues" evidence="3">
    <location>
        <begin position="20"/>
        <end position="42"/>
    </location>
</feature>
<organism evidence="5 6">
    <name type="scientific">Coemansia pectinata</name>
    <dbReference type="NCBI Taxonomy" id="1052879"/>
    <lineage>
        <taxon>Eukaryota</taxon>
        <taxon>Fungi</taxon>
        <taxon>Fungi incertae sedis</taxon>
        <taxon>Zoopagomycota</taxon>
        <taxon>Kickxellomycotina</taxon>
        <taxon>Kickxellomycetes</taxon>
        <taxon>Kickxellales</taxon>
        <taxon>Kickxellaceae</taxon>
        <taxon>Coemansia</taxon>
    </lineage>
</organism>
<feature type="compositionally biased region" description="Basic and acidic residues" evidence="3">
    <location>
        <begin position="167"/>
        <end position="200"/>
    </location>
</feature>
<keyword evidence="1 2" id="KW-0694">RNA-binding</keyword>
<dbReference type="OrthoDB" id="439808at2759"/>
<evidence type="ECO:0000256" key="2">
    <source>
        <dbReference type="PROSITE-ProRule" id="PRU00176"/>
    </source>
</evidence>
<evidence type="ECO:0000256" key="1">
    <source>
        <dbReference type="ARBA" id="ARBA00022884"/>
    </source>
</evidence>
<name>A0A9W8GSI4_9FUNG</name>
<sequence length="262" mass="29287">MSTAAMQLTKKQRKALQFRGKLDKPEKTPEGEKEKEEREAKPKKPKADKKRKAKDAEIEEAETAPKEKKKFERQVNPSGNAVRFIAFVGNVPFKTTAQELQEFLKAANPTSVRLMTDKDTGKSRGFAFVDFSSSADLKHALKFHHMTLGTKKINVELTAGGGGNSNMRKEKLQRRREDLDKERRKDGVSKRQKTGPREGNAEPSEASERSAPSSSRSESAPAPAPAPAKREARVEQDINDYDDGSSKSKKPNRRKRGRGARK</sequence>
<dbReference type="SUPFAM" id="SSF54928">
    <property type="entry name" value="RNA-binding domain, RBD"/>
    <property type="match status" value="1"/>
</dbReference>
<dbReference type="PROSITE" id="PS50102">
    <property type="entry name" value="RRM"/>
    <property type="match status" value="1"/>
</dbReference>
<accession>A0A9W8GSI4</accession>
<evidence type="ECO:0000256" key="3">
    <source>
        <dbReference type="SAM" id="MobiDB-lite"/>
    </source>
</evidence>
<reference evidence="5" key="1">
    <citation type="submission" date="2022-07" db="EMBL/GenBank/DDBJ databases">
        <title>Phylogenomic reconstructions and comparative analyses of Kickxellomycotina fungi.</title>
        <authorList>
            <person name="Reynolds N.K."/>
            <person name="Stajich J.E."/>
            <person name="Barry K."/>
            <person name="Grigoriev I.V."/>
            <person name="Crous P."/>
            <person name="Smith M.E."/>
        </authorList>
    </citation>
    <scope>NUCLEOTIDE SEQUENCE</scope>
    <source>
        <strain evidence="5">BCRC 34297</strain>
    </source>
</reference>
<dbReference type="AlphaFoldDB" id="A0A9W8GSI4"/>
<comment type="caution">
    <text evidence="5">The sequence shown here is derived from an EMBL/GenBank/DDBJ whole genome shotgun (WGS) entry which is preliminary data.</text>
</comment>
<dbReference type="InterPro" id="IPR034228">
    <property type="entry name" value="Nop6_RRM"/>
</dbReference>
<dbReference type="PANTHER" id="PTHR23236">
    <property type="entry name" value="EUKARYOTIC TRANSLATION INITIATION FACTOR 4B/4H"/>
    <property type="match status" value="1"/>
</dbReference>
<dbReference type="SMART" id="SM00360">
    <property type="entry name" value="RRM"/>
    <property type="match status" value="1"/>
</dbReference>
<feature type="compositionally biased region" description="Basic and acidic residues" evidence="3">
    <location>
        <begin position="63"/>
        <end position="73"/>
    </location>
</feature>
<evidence type="ECO:0000259" key="4">
    <source>
        <dbReference type="PROSITE" id="PS50102"/>
    </source>
</evidence>
<proteinExistence type="predicted"/>
<dbReference type="PANTHER" id="PTHR23236:SF51">
    <property type="entry name" value="NUCLEOLAR PROTEIN 6"/>
    <property type="match status" value="1"/>
</dbReference>
<dbReference type="Proteomes" id="UP001140011">
    <property type="component" value="Unassembled WGS sequence"/>
</dbReference>
<dbReference type="Gene3D" id="3.30.70.330">
    <property type="match status" value="1"/>
</dbReference>
<dbReference type="CDD" id="cd12400">
    <property type="entry name" value="RRM_Nop6"/>
    <property type="match status" value="1"/>
</dbReference>
<evidence type="ECO:0000313" key="6">
    <source>
        <dbReference type="Proteomes" id="UP001140011"/>
    </source>
</evidence>
<dbReference type="GO" id="GO:0042274">
    <property type="term" value="P:ribosomal small subunit biogenesis"/>
    <property type="evidence" value="ECO:0007669"/>
    <property type="project" value="TreeGrafter"/>
</dbReference>
<feature type="compositionally biased region" description="Basic residues" evidence="3">
    <location>
        <begin position="247"/>
        <end position="262"/>
    </location>
</feature>
<keyword evidence="6" id="KW-1185">Reference proteome</keyword>
<dbReference type="Pfam" id="PF00076">
    <property type="entry name" value="RRM_1"/>
    <property type="match status" value="1"/>
</dbReference>
<dbReference type="EMBL" id="JANBUH010001238">
    <property type="protein sequence ID" value="KAJ2748040.1"/>
    <property type="molecule type" value="Genomic_DNA"/>
</dbReference>
<feature type="region of interest" description="Disordered" evidence="3">
    <location>
        <begin position="1"/>
        <end position="75"/>
    </location>
</feature>